<evidence type="ECO:0000256" key="1">
    <source>
        <dbReference type="SAM" id="MobiDB-lite"/>
    </source>
</evidence>
<evidence type="ECO:0000313" key="3">
    <source>
        <dbReference type="Proteomes" id="UP000828251"/>
    </source>
</evidence>
<keyword evidence="3" id="KW-1185">Reference proteome</keyword>
<proteinExistence type="predicted"/>
<evidence type="ECO:0000313" key="2">
    <source>
        <dbReference type="EMBL" id="KAH1038612.1"/>
    </source>
</evidence>
<protein>
    <recommendedName>
        <fullName evidence="4">Aspartyl protease</fullName>
    </recommendedName>
</protein>
<dbReference type="AlphaFoldDB" id="A0A9D3UDE6"/>
<name>A0A9D3UDE6_9ROSI</name>
<evidence type="ECO:0008006" key="4">
    <source>
        <dbReference type="Google" id="ProtNLM"/>
    </source>
</evidence>
<accession>A0A9D3UDE6</accession>
<dbReference type="Proteomes" id="UP000828251">
    <property type="component" value="Unassembled WGS sequence"/>
</dbReference>
<organism evidence="2 3">
    <name type="scientific">Gossypium stocksii</name>
    <dbReference type="NCBI Taxonomy" id="47602"/>
    <lineage>
        <taxon>Eukaryota</taxon>
        <taxon>Viridiplantae</taxon>
        <taxon>Streptophyta</taxon>
        <taxon>Embryophyta</taxon>
        <taxon>Tracheophyta</taxon>
        <taxon>Spermatophyta</taxon>
        <taxon>Magnoliopsida</taxon>
        <taxon>eudicotyledons</taxon>
        <taxon>Gunneridae</taxon>
        <taxon>Pentapetalae</taxon>
        <taxon>rosids</taxon>
        <taxon>malvids</taxon>
        <taxon>Malvales</taxon>
        <taxon>Malvaceae</taxon>
        <taxon>Malvoideae</taxon>
        <taxon>Gossypium</taxon>
    </lineage>
</organism>
<comment type="caution">
    <text evidence="2">The sequence shown here is derived from an EMBL/GenBank/DDBJ whole genome shotgun (WGS) entry which is preliminary data.</text>
</comment>
<reference evidence="2 3" key="1">
    <citation type="journal article" date="2021" name="Plant Biotechnol. J.">
        <title>Multi-omics assisted identification of the key and species-specific regulatory components of drought-tolerant mechanisms in Gossypium stocksii.</title>
        <authorList>
            <person name="Yu D."/>
            <person name="Ke L."/>
            <person name="Zhang D."/>
            <person name="Wu Y."/>
            <person name="Sun Y."/>
            <person name="Mei J."/>
            <person name="Sun J."/>
            <person name="Sun Y."/>
        </authorList>
    </citation>
    <scope>NUCLEOTIDE SEQUENCE [LARGE SCALE GENOMIC DNA]</scope>
    <source>
        <strain evidence="3">cv. E1</strain>
        <tissue evidence="2">Leaf</tissue>
    </source>
</reference>
<dbReference type="EMBL" id="JAIQCV010000012">
    <property type="protein sequence ID" value="KAH1038612.1"/>
    <property type="molecule type" value="Genomic_DNA"/>
</dbReference>
<gene>
    <name evidence="2" type="ORF">J1N35_040355</name>
</gene>
<sequence length="128" mass="14204">MVEAKFFAELGLRKEEFEFSKPKETSNGGEDDEEVGQVKNGNGGNGNCPKKSKFYAIKGDGEPKKSNNETWFNWVFCRGQRKSVVVDTGMSNLFISEKVMGKLGLSISKLTKKIKTINFKEISTVGVV</sequence>
<feature type="region of interest" description="Disordered" evidence="1">
    <location>
        <begin position="18"/>
        <end position="50"/>
    </location>
</feature>